<evidence type="ECO:0000313" key="3">
    <source>
        <dbReference type="Proteomes" id="UP000070250"/>
    </source>
</evidence>
<evidence type="ECO:0000313" key="2">
    <source>
        <dbReference type="EMBL" id="AMN45690.1"/>
    </source>
</evidence>
<evidence type="ECO:0000256" key="1">
    <source>
        <dbReference type="SAM" id="MobiDB-lite"/>
    </source>
</evidence>
<name>A0A127F810_STEDE</name>
<protein>
    <submittedName>
        <fullName evidence="2">Uncharacterized protein</fullName>
    </submittedName>
</protein>
<accession>A0A127F810</accession>
<dbReference type="Proteomes" id="UP000070250">
    <property type="component" value="Chromosome"/>
</dbReference>
<sequence length="106" mass="11778">MLTVMGAGRSWAEPPPSQEQEPARQSQHDALPADFISLKLEGACDDTNRRLWLINTHTYKSIATTVRWRADGGKDLTDRFFSGPGDLREIGCAAEAQILEAVFVEF</sequence>
<keyword evidence="3" id="KW-1185">Reference proteome</keyword>
<dbReference type="AlphaFoldDB" id="A0A127F810"/>
<reference evidence="2 3" key="1">
    <citation type="submission" date="2015-06" db="EMBL/GenBank/DDBJ databases">
        <title>A Comprehensive Approach to Explore the Metabolic and Phylogenetic Diversity of Bacterial Steroid Degradation in the Environment: Testosterone as an Example.</title>
        <authorList>
            <person name="Yang F.-C."/>
            <person name="Chen Y.-L."/>
            <person name="Yu C.-P."/>
            <person name="Tang S.-L."/>
            <person name="Wang P.-H."/>
            <person name="Ismail W."/>
            <person name="Wang C.-H."/>
            <person name="Yang C.-Y."/>
            <person name="Chiang Y.-R."/>
        </authorList>
    </citation>
    <scope>NUCLEOTIDE SEQUENCE [LARGE SCALE GENOMIC DNA]</scope>
    <source>
        <strain evidence="2 3">DSM 18526</strain>
    </source>
</reference>
<dbReference type="EMBL" id="CP011971">
    <property type="protein sequence ID" value="AMN45690.1"/>
    <property type="molecule type" value="Genomic_DNA"/>
</dbReference>
<feature type="region of interest" description="Disordered" evidence="1">
    <location>
        <begin position="1"/>
        <end position="28"/>
    </location>
</feature>
<dbReference type="KEGG" id="sdf:ACG33_00920"/>
<organism evidence="2 3">
    <name type="scientific">Steroidobacter denitrificans</name>
    <dbReference type="NCBI Taxonomy" id="465721"/>
    <lineage>
        <taxon>Bacteria</taxon>
        <taxon>Pseudomonadati</taxon>
        <taxon>Pseudomonadota</taxon>
        <taxon>Gammaproteobacteria</taxon>
        <taxon>Steroidobacterales</taxon>
        <taxon>Steroidobacteraceae</taxon>
        <taxon>Steroidobacter</taxon>
    </lineage>
</organism>
<proteinExistence type="predicted"/>
<gene>
    <name evidence="2" type="ORF">ACG33_00920</name>
</gene>